<dbReference type="SUPFAM" id="SSF56059">
    <property type="entry name" value="Glutathione synthetase ATP-binding domain-like"/>
    <property type="match status" value="1"/>
</dbReference>
<dbReference type="Proteomes" id="UP000050346">
    <property type="component" value="Unassembled WGS sequence"/>
</dbReference>
<gene>
    <name evidence="1" type="ORF">ALO71_01111</name>
</gene>
<dbReference type="PATRIC" id="fig|235272.12.peg.1501"/>
<dbReference type="RefSeq" id="WP_044324643.1">
    <property type="nucleotide sequence ID" value="NZ_JYHG01000076.1"/>
</dbReference>
<evidence type="ECO:0000313" key="2">
    <source>
        <dbReference type="Proteomes" id="UP000050346"/>
    </source>
</evidence>
<proteinExistence type="predicted"/>
<reference evidence="1 2" key="1">
    <citation type="submission" date="2015-09" db="EMBL/GenBank/DDBJ databases">
        <title>Genome announcement of multiple Pseudomonas syringae strains.</title>
        <authorList>
            <person name="Thakur S."/>
            <person name="Wang P.W."/>
            <person name="Gong Y."/>
            <person name="Weir B.S."/>
            <person name="Guttman D.S."/>
        </authorList>
    </citation>
    <scope>NUCLEOTIDE SEQUENCE [LARGE SCALE GENOMIC DNA]</scope>
    <source>
        <strain evidence="1 2">ICMP9150</strain>
    </source>
</reference>
<organism evidence="1 2">
    <name type="scientific">Pseudomonas amygdali pv. dendropanacis</name>
    <dbReference type="NCBI Taxonomy" id="235272"/>
    <lineage>
        <taxon>Bacteria</taxon>
        <taxon>Pseudomonadati</taxon>
        <taxon>Pseudomonadota</taxon>
        <taxon>Gammaproteobacteria</taxon>
        <taxon>Pseudomonadales</taxon>
        <taxon>Pseudomonadaceae</taxon>
        <taxon>Pseudomonas</taxon>
        <taxon>Pseudomonas amygdali</taxon>
    </lineage>
</organism>
<dbReference type="EMBL" id="LJQG01000345">
    <property type="protein sequence ID" value="KPX12205.1"/>
    <property type="molecule type" value="Genomic_DNA"/>
</dbReference>
<evidence type="ECO:0008006" key="3">
    <source>
        <dbReference type="Google" id="ProtNLM"/>
    </source>
</evidence>
<accession>A0A0P9NZ44</accession>
<name>A0A0P9NZ44_PSEA0</name>
<sequence>MSGIRIPSIEEFGLSDNFVKAYSDRVKHGVTDHPGFCIPPAIVSANYMQEIVDDSLFIINKIFEIPDTVFQGNYEKLGFALGMEPRHTRFIMSFLNDYWITHVKDFIRPDILFSALGHKFIEFNITAAIGGAGLCDMHMQHFLESAESNRIKLKTMGLESEPLALKWVHLLHELLISTKTAPALYPVFCSATFDFDQTLEDDFTLHEFRVVLERYGFKHITAPITDIAVSESGVHYCGQEIDILFTDFTYSQYLSRHAELDGVEKFVRAHERGDILFISPPTSMFFDNKLVLSFLTDEKYQNFYSPEDFSRLKRLVPKTRSLADCDLQEVINNRSLYVVKPSFDYGGNNVHIGASRTHEDWVAILSEIRVDASKWAVQELVQDQGGVFDPLQHADVNVCLGPIFFDCKYAGSLYRDALVKYTGSVINASIGARYSSVFLGKEDD</sequence>
<dbReference type="AlphaFoldDB" id="A0A0P9NZ44"/>
<evidence type="ECO:0000313" key="1">
    <source>
        <dbReference type="EMBL" id="KPX12205.1"/>
    </source>
</evidence>
<comment type="caution">
    <text evidence="1">The sequence shown here is derived from an EMBL/GenBank/DDBJ whole genome shotgun (WGS) entry which is preliminary data.</text>
</comment>
<protein>
    <recommendedName>
        <fullName evidence="3">Glutathionylspermidine synthase pre-ATP-grasp-like domain-containing protein</fullName>
    </recommendedName>
</protein>